<organism evidence="1 2">
    <name type="scientific">Peronosclerospora sorghi</name>
    <dbReference type="NCBI Taxonomy" id="230839"/>
    <lineage>
        <taxon>Eukaryota</taxon>
        <taxon>Sar</taxon>
        <taxon>Stramenopiles</taxon>
        <taxon>Oomycota</taxon>
        <taxon>Peronosporomycetes</taxon>
        <taxon>Peronosporales</taxon>
        <taxon>Peronosporaceae</taxon>
        <taxon>Peronosclerospora</taxon>
    </lineage>
</organism>
<gene>
    <name evidence="1" type="ORF">PsorP6_016967</name>
</gene>
<reference evidence="1 2" key="1">
    <citation type="journal article" date="2022" name="bioRxiv">
        <title>The genome of the oomycete Peronosclerospora sorghi, a cosmopolitan pathogen of maize and sorghum, is inflated with dispersed pseudogenes.</title>
        <authorList>
            <person name="Fletcher K."/>
            <person name="Martin F."/>
            <person name="Isakeit T."/>
            <person name="Cavanaugh K."/>
            <person name="Magill C."/>
            <person name="Michelmore R."/>
        </authorList>
    </citation>
    <scope>NUCLEOTIDE SEQUENCE [LARGE SCALE GENOMIC DNA]</scope>
    <source>
        <strain evidence="1">P6</strain>
    </source>
</reference>
<evidence type="ECO:0000313" key="2">
    <source>
        <dbReference type="Proteomes" id="UP001163321"/>
    </source>
</evidence>
<keyword evidence="2" id="KW-1185">Reference proteome</keyword>
<evidence type="ECO:0000313" key="1">
    <source>
        <dbReference type="EMBL" id="KAI9916734.1"/>
    </source>
</evidence>
<name>A0ACC0WD51_9STRA</name>
<sequence length="115" mass="12689">MDVLACLSGVTSIAAVLDPLKEPNIPEIGEMVQQLQDRVVGVQYKCNPLKCLSCAAGGGEEFVVRMLRAFWMGLRRSMDVPDKALTPVEMQLNEVLVQLSYLVLKMASTRVNHRG</sequence>
<protein>
    <submittedName>
        <fullName evidence="1">Uncharacterized protein</fullName>
    </submittedName>
</protein>
<dbReference type="Proteomes" id="UP001163321">
    <property type="component" value="Chromosome 2"/>
</dbReference>
<proteinExistence type="predicted"/>
<comment type="caution">
    <text evidence="1">The sequence shown here is derived from an EMBL/GenBank/DDBJ whole genome shotgun (WGS) entry which is preliminary data.</text>
</comment>
<dbReference type="EMBL" id="CM047581">
    <property type="protein sequence ID" value="KAI9916734.1"/>
    <property type="molecule type" value="Genomic_DNA"/>
</dbReference>
<accession>A0ACC0WD51</accession>